<dbReference type="InterPro" id="IPR006620">
    <property type="entry name" value="Pro_4_hyd_alph"/>
</dbReference>
<dbReference type="Pfam" id="PF13640">
    <property type="entry name" value="2OG-FeII_Oxy_3"/>
    <property type="match status" value="1"/>
</dbReference>
<dbReference type="InterPro" id="IPR044862">
    <property type="entry name" value="Pro_4_hyd_alph_FE2OG_OXY"/>
</dbReference>
<dbReference type="GO" id="GO:0031418">
    <property type="term" value="F:L-ascorbic acid binding"/>
    <property type="evidence" value="ECO:0007669"/>
    <property type="project" value="InterPro"/>
</dbReference>
<keyword evidence="9" id="KW-1185">Reference proteome</keyword>
<feature type="region of interest" description="Disordered" evidence="6">
    <location>
        <begin position="1"/>
        <end position="55"/>
    </location>
</feature>
<dbReference type="InterPro" id="IPR005123">
    <property type="entry name" value="Oxoglu/Fe-dep_dioxygenase_dom"/>
</dbReference>
<evidence type="ECO:0000256" key="2">
    <source>
        <dbReference type="ARBA" id="ARBA00022723"/>
    </source>
</evidence>
<keyword evidence="5" id="KW-0408">Iron</keyword>
<feature type="domain" description="Fe2OG dioxygenase" evidence="7">
    <location>
        <begin position="349"/>
        <end position="470"/>
    </location>
</feature>
<protein>
    <recommendedName>
        <fullName evidence="7">Fe2OG dioxygenase domain-containing protein</fullName>
    </recommendedName>
</protein>
<accession>A0AAD5WZ83</accession>
<evidence type="ECO:0000259" key="7">
    <source>
        <dbReference type="PROSITE" id="PS51471"/>
    </source>
</evidence>
<dbReference type="EMBL" id="JADGJD010001171">
    <property type="protein sequence ID" value="KAJ3046420.1"/>
    <property type="molecule type" value="Genomic_DNA"/>
</dbReference>
<dbReference type="SMART" id="SM00702">
    <property type="entry name" value="P4Hc"/>
    <property type="match status" value="1"/>
</dbReference>
<sequence>MGKNAKERKKRRLAAGLEPLASHLPSPPPSASPSVGEKRSRTEDDFEEGVEDPDAGLGLISQHDLAVTLRTLAALDKDPELLKSKAMKGLRAAVHQLHAHTSTGNSIVARISDALSDGRWTDSLVLLAEMRYRNQVPKLGTLQRWVRDCDAARGADGGSPETRQILKVLDSILRTADPSMVPKPEGATDDPVKMHEPWVGRERASGDIEIKTAPDVVQHYKSKFKVVFNEPGPARRPPNRYDATLHLSSPNTIDLSAPTTVHRITHPTIPGCFMLQDVLTPSECSQILTAAESIGFTPDEPIGGSAADQKSILAHNVFWLADQTILDPLLERVKPFLPTEIGGGALAGITARWRVYRYLPGLEYRPHIDGAWPQSGIDETGKYVYDLYGDRRSRLTFLVYLNDDFEGGGTTFFLPSATEGVMDGRVVTPRAGCILCFPHGDAAGSLLHEGSAVTKGKKYIIRADVLYMLPPGAK</sequence>
<evidence type="ECO:0000256" key="5">
    <source>
        <dbReference type="ARBA" id="ARBA00023004"/>
    </source>
</evidence>
<dbReference type="PANTHER" id="PTHR10869">
    <property type="entry name" value="PROLYL 4-HYDROXYLASE ALPHA SUBUNIT"/>
    <property type="match status" value="1"/>
</dbReference>
<evidence type="ECO:0000256" key="4">
    <source>
        <dbReference type="ARBA" id="ARBA00023002"/>
    </source>
</evidence>
<evidence type="ECO:0000256" key="3">
    <source>
        <dbReference type="ARBA" id="ARBA00022964"/>
    </source>
</evidence>
<comment type="caution">
    <text evidence="8">The sequence shown here is derived from an EMBL/GenBank/DDBJ whole genome shotgun (WGS) entry which is preliminary data.</text>
</comment>
<evidence type="ECO:0000256" key="6">
    <source>
        <dbReference type="SAM" id="MobiDB-lite"/>
    </source>
</evidence>
<organism evidence="8 9">
    <name type="scientific">Rhizophlyctis rosea</name>
    <dbReference type="NCBI Taxonomy" id="64517"/>
    <lineage>
        <taxon>Eukaryota</taxon>
        <taxon>Fungi</taxon>
        <taxon>Fungi incertae sedis</taxon>
        <taxon>Chytridiomycota</taxon>
        <taxon>Chytridiomycota incertae sedis</taxon>
        <taxon>Chytridiomycetes</taxon>
        <taxon>Rhizophlyctidales</taxon>
        <taxon>Rhizophlyctidaceae</taxon>
        <taxon>Rhizophlyctis</taxon>
    </lineage>
</organism>
<dbReference type="GO" id="GO:0005506">
    <property type="term" value="F:iron ion binding"/>
    <property type="evidence" value="ECO:0007669"/>
    <property type="project" value="InterPro"/>
</dbReference>
<dbReference type="PANTHER" id="PTHR10869:SF247">
    <property type="entry name" value="FE2OG DIOXYGENASE DOMAIN-CONTAINING PROTEIN"/>
    <property type="match status" value="1"/>
</dbReference>
<dbReference type="GO" id="GO:0004656">
    <property type="term" value="F:procollagen-proline 4-dioxygenase activity"/>
    <property type="evidence" value="ECO:0007669"/>
    <property type="project" value="TreeGrafter"/>
</dbReference>
<reference evidence="8" key="1">
    <citation type="submission" date="2020-05" db="EMBL/GenBank/DDBJ databases">
        <title>Phylogenomic resolution of chytrid fungi.</title>
        <authorList>
            <person name="Stajich J.E."/>
            <person name="Amses K."/>
            <person name="Simmons R."/>
            <person name="Seto K."/>
            <person name="Myers J."/>
            <person name="Bonds A."/>
            <person name="Quandt C.A."/>
            <person name="Barry K."/>
            <person name="Liu P."/>
            <person name="Grigoriev I."/>
            <person name="Longcore J.E."/>
            <person name="James T.Y."/>
        </authorList>
    </citation>
    <scope>NUCLEOTIDE SEQUENCE</scope>
    <source>
        <strain evidence="8">JEL0318</strain>
    </source>
</reference>
<dbReference type="GO" id="GO:0005783">
    <property type="term" value="C:endoplasmic reticulum"/>
    <property type="evidence" value="ECO:0007669"/>
    <property type="project" value="TreeGrafter"/>
</dbReference>
<dbReference type="InterPro" id="IPR045054">
    <property type="entry name" value="P4HA-like"/>
</dbReference>
<keyword evidence="4" id="KW-0560">Oxidoreductase</keyword>
<dbReference type="PROSITE" id="PS51471">
    <property type="entry name" value="FE2OG_OXY"/>
    <property type="match status" value="1"/>
</dbReference>
<name>A0AAD5WZ83_9FUNG</name>
<comment type="cofactor">
    <cofactor evidence="1">
        <name>L-ascorbate</name>
        <dbReference type="ChEBI" id="CHEBI:38290"/>
    </cofactor>
</comment>
<dbReference type="Gene3D" id="2.60.120.620">
    <property type="entry name" value="q2cbj1_9rhob like domain"/>
    <property type="match status" value="1"/>
</dbReference>
<keyword evidence="2" id="KW-0479">Metal-binding</keyword>
<keyword evidence="3" id="KW-0223">Dioxygenase</keyword>
<evidence type="ECO:0000256" key="1">
    <source>
        <dbReference type="ARBA" id="ARBA00001961"/>
    </source>
</evidence>
<feature type="compositionally biased region" description="Acidic residues" evidence="6">
    <location>
        <begin position="44"/>
        <end position="54"/>
    </location>
</feature>
<dbReference type="FunFam" id="2.60.120.620:FF:000020">
    <property type="entry name" value="Unplaced genomic scaffold supercont2.4, whole genome shotgun sequence"/>
    <property type="match status" value="1"/>
</dbReference>
<evidence type="ECO:0000313" key="8">
    <source>
        <dbReference type="EMBL" id="KAJ3046420.1"/>
    </source>
</evidence>
<dbReference type="AlphaFoldDB" id="A0AAD5WZ83"/>
<dbReference type="Proteomes" id="UP001212841">
    <property type="component" value="Unassembled WGS sequence"/>
</dbReference>
<gene>
    <name evidence="8" type="ORF">HK097_000874</name>
</gene>
<proteinExistence type="predicted"/>
<feature type="compositionally biased region" description="Basic residues" evidence="6">
    <location>
        <begin position="1"/>
        <end position="13"/>
    </location>
</feature>
<evidence type="ECO:0000313" key="9">
    <source>
        <dbReference type="Proteomes" id="UP001212841"/>
    </source>
</evidence>